<dbReference type="SUPFAM" id="SSF46955">
    <property type="entry name" value="Putative DNA-binding domain"/>
    <property type="match status" value="1"/>
</dbReference>
<reference evidence="1 2" key="1">
    <citation type="submission" date="2017-05" db="EMBL/GenBank/DDBJ databases">
        <title>The Genome Sequence of Enterococcus mundtii 6B1_DIV0119.</title>
        <authorList>
            <consortium name="The Broad Institute Genomics Platform"/>
            <consortium name="The Broad Institute Genomic Center for Infectious Diseases"/>
            <person name="Earl A."/>
            <person name="Manson A."/>
            <person name="Schwartman J."/>
            <person name="Gilmore M."/>
            <person name="Abouelleil A."/>
            <person name="Cao P."/>
            <person name="Chapman S."/>
            <person name="Cusick C."/>
            <person name="Shea T."/>
            <person name="Young S."/>
            <person name="Neafsey D."/>
            <person name="Nusbaum C."/>
            <person name="Birren B."/>
        </authorList>
    </citation>
    <scope>NUCLEOTIDE SEQUENCE [LARGE SCALE GENOMIC DNA]</scope>
    <source>
        <strain evidence="1 2">6B1_DIV0119</strain>
    </source>
</reference>
<comment type="caution">
    <text evidence="1">The sequence shown here is derived from an EMBL/GenBank/DDBJ whole genome shotgun (WGS) entry which is preliminary data.</text>
</comment>
<evidence type="ECO:0008006" key="3">
    <source>
        <dbReference type="Google" id="ProtNLM"/>
    </source>
</evidence>
<sequence>MEKNLITKNELDSILIGYVPKRYLTQKEAVRYTGTSAGTLNDWIKKGLRVIIFEENSRPKYDVKDIDEFMEKHKTK</sequence>
<accession>A0A242L0P4</accession>
<dbReference type="EMBL" id="NGMS01000001">
    <property type="protein sequence ID" value="OTP27764.1"/>
    <property type="molecule type" value="Genomic_DNA"/>
</dbReference>
<name>A0A242L0P4_ENTMU</name>
<dbReference type="InterPro" id="IPR009061">
    <property type="entry name" value="DNA-bd_dom_put_sf"/>
</dbReference>
<organism evidence="1 2">
    <name type="scientific">Enterococcus mundtii</name>
    <dbReference type="NCBI Taxonomy" id="53346"/>
    <lineage>
        <taxon>Bacteria</taxon>
        <taxon>Bacillati</taxon>
        <taxon>Bacillota</taxon>
        <taxon>Bacilli</taxon>
        <taxon>Lactobacillales</taxon>
        <taxon>Enterococcaceae</taxon>
        <taxon>Enterococcus</taxon>
    </lineage>
</organism>
<dbReference type="RefSeq" id="WP_086334898.1">
    <property type="nucleotide sequence ID" value="NZ_NGMS01000001.1"/>
</dbReference>
<evidence type="ECO:0000313" key="2">
    <source>
        <dbReference type="Proteomes" id="UP000195024"/>
    </source>
</evidence>
<dbReference type="Proteomes" id="UP000195024">
    <property type="component" value="Unassembled WGS sequence"/>
</dbReference>
<protein>
    <recommendedName>
        <fullName evidence="3">DNA-binding protein</fullName>
    </recommendedName>
</protein>
<evidence type="ECO:0000313" key="1">
    <source>
        <dbReference type="EMBL" id="OTP27764.1"/>
    </source>
</evidence>
<proteinExistence type="predicted"/>
<dbReference type="AlphaFoldDB" id="A0A242L0P4"/>
<gene>
    <name evidence="1" type="ORF">A5802_001500</name>
</gene>